<protein>
    <submittedName>
        <fullName evidence="1">Uncharacterized protein</fullName>
    </submittedName>
</protein>
<dbReference type="EMBL" id="JAWDGP010001430">
    <property type="protein sequence ID" value="KAK3791821.1"/>
    <property type="molecule type" value="Genomic_DNA"/>
</dbReference>
<name>A0AAE1E2F7_9GAST</name>
<evidence type="ECO:0000313" key="1">
    <source>
        <dbReference type="EMBL" id="KAK3791821.1"/>
    </source>
</evidence>
<reference evidence="1" key="1">
    <citation type="journal article" date="2023" name="G3 (Bethesda)">
        <title>A reference genome for the long-term kleptoplast-retaining sea slug Elysia crispata morphotype clarki.</title>
        <authorList>
            <person name="Eastman K.E."/>
            <person name="Pendleton A.L."/>
            <person name="Shaikh M.A."/>
            <person name="Suttiyut T."/>
            <person name="Ogas R."/>
            <person name="Tomko P."/>
            <person name="Gavelis G."/>
            <person name="Widhalm J.R."/>
            <person name="Wisecaver J.H."/>
        </authorList>
    </citation>
    <scope>NUCLEOTIDE SEQUENCE</scope>
    <source>
        <strain evidence="1">ECLA1</strain>
    </source>
</reference>
<proteinExistence type="predicted"/>
<accession>A0AAE1E2F7</accession>
<comment type="caution">
    <text evidence="1">The sequence shown here is derived from an EMBL/GenBank/DDBJ whole genome shotgun (WGS) entry which is preliminary data.</text>
</comment>
<keyword evidence="2" id="KW-1185">Reference proteome</keyword>
<gene>
    <name evidence="1" type="ORF">RRG08_028969</name>
</gene>
<dbReference type="Proteomes" id="UP001283361">
    <property type="component" value="Unassembled WGS sequence"/>
</dbReference>
<evidence type="ECO:0000313" key="2">
    <source>
        <dbReference type="Proteomes" id="UP001283361"/>
    </source>
</evidence>
<sequence length="134" mass="15160">MIPKRSVLLRQAVTEESTLQLPPSPAPWLERLFYFPGIRNLRNLPVDRQGMPFNSFAESRVDLIAASNPRRVSIETVFRELEPQSSLNLLVPSNHSSPAEPELIGLNSRFPRNKQLFLQADAQQISIEPSQEGK</sequence>
<dbReference type="AlphaFoldDB" id="A0AAE1E2F7"/>
<organism evidence="1 2">
    <name type="scientific">Elysia crispata</name>
    <name type="common">lettuce slug</name>
    <dbReference type="NCBI Taxonomy" id="231223"/>
    <lineage>
        <taxon>Eukaryota</taxon>
        <taxon>Metazoa</taxon>
        <taxon>Spiralia</taxon>
        <taxon>Lophotrochozoa</taxon>
        <taxon>Mollusca</taxon>
        <taxon>Gastropoda</taxon>
        <taxon>Heterobranchia</taxon>
        <taxon>Euthyneura</taxon>
        <taxon>Panpulmonata</taxon>
        <taxon>Sacoglossa</taxon>
        <taxon>Placobranchoidea</taxon>
        <taxon>Plakobranchidae</taxon>
        <taxon>Elysia</taxon>
    </lineage>
</organism>